<evidence type="ECO:0000259" key="2">
    <source>
        <dbReference type="PROSITE" id="PS50911"/>
    </source>
</evidence>
<organism evidence="3 4">
    <name type="scientific">Rhypophila decipiens</name>
    <dbReference type="NCBI Taxonomy" id="261697"/>
    <lineage>
        <taxon>Eukaryota</taxon>
        <taxon>Fungi</taxon>
        <taxon>Dikarya</taxon>
        <taxon>Ascomycota</taxon>
        <taxon>Pezizomycotina</taxon>
        <taxon>Sordariomycetes</taxon>
        <taxon>Sordariomycetidae</taxon>
        <taxon>Sordariales</taxon>
        <taxon>Naviculisporaceae</taxon>
        <taxon>Rhypophila</taxon>
    </lineage>
</organism>
<dbReference type="InterPro" id="IPR038765">
    <property type="entry name" value="Papain-like_cys_pep_sf"/>
</dbReference>
<sequence>MHLSLLTFSLLTSLSPTILVSAYPIKADGVNCRSGPGTSFSVKQTYARGKDISITCQTTGTAVKGNNIWDKTPDNCYVADYYVKTGKDGFVTKKCEEAPKPSSPKPNKLPGPIKNDYPYKNSCSANKGIDPWNYFRCNCTSFVAWRINKRLGIKFHNKWRGADWGNANEWDEAAKKSKVKINKTPKVGSIAQTNAGKKGHVAWVVAVNKDKGTVTVEEYNWNTDLGYGKRTVDKGKFQHYIHLELE</sequence>
<dbReference type="Gene3D" id="3.90.1720.10">
    <property type="entry name" value="endopeptidase domain like (from Nostoc punctiforme)"/>
    <property type="match status" value="1"/>
</dbReference>
<dbReference type="Proteomes" id="UP001301769">
    <property type="component" value="Unassembled WGS sequence"/>
</dbReference>
<feature type="signal peptide" evidence="1">
    <location>
        <begin position="1"/>
        <end position="22"/>
    </location>
</feature>
<dbReference type="AlphaFoldDB" id="A0AAN6Y2U5"/>
<evidence type="ECO:0000313" key="4">
    <source>
        <dbReference type="Proteomes" id="UP001301769"/>
    </source>
</evidence>
<evidence type="ECO:0000313" key="3">
    <source>
        <dbReference type="EMBL" id="KAK4211183.1"/>
    </source>
</evidence>
<protein>
    <submittedName>
        <fullName evidence="3">CHAP-domain-containing protein</fullName>
    </submittedName>
</protein>
<keyword evidence="1" id="KW-0732">Signal</keyword>
<proteinExistence type="predicted"/>
<keyword evidence="4" id="KW-1185">Reference proteome</keyword>
<dbReference type="InterPro" id="IPR007921">
    <property type="entry name" value="CHAP_dom"/>
</dbReference>
<dbReference type="PROSITE" id="PS50911">
    <property type="entry name" value="CHAP"/>
    <property type="match status" value="1"/>
</dbReference>
<accession>A0AAN6Y2U5</accession>
<gene>
    <name evidence="3" type="ORF">QBC37DRAFT_348556</name>
</gene>
<feature type="chain" id="PRO_5042888141" evidence="1">
    <location>
        <begin position="23"/>
        <end position="246"/>
    </location>
</feature>
<name>A0AAN6Y2U5_9PEZI</name>
<feature type="domain" description="Peptidase C51" evidence="2">
    <location>
        <begin position="114"/>
        <end position="242"/>
    </location>
</feature>
<evidence type="ECO:0000256" key="1">
    <source>
        <dbReference type="SAM" id="SignalP"/>
    </source>
</evidence>
<reference evidence="3" key="1">
    <citation type="journal article" date="2023" name="Mol. Phylogenet. Evol.">
        <title>Genome-scale phylogeny and comparative genomics of the fungal order Sordariales.</title>
        <authorList>
            <person name="Hensen N."/>
            <person name="Bonometti L."/>
            <person name="Westerberg I."/>
            <person name="Brannstrom I.O."/>
            <person name="Guillou S."/>
            <person name="Cros-Aarteil S."/>
            <person name="Calhoun S."/>
            <person name="Haridas S."/>
            <person name="Kuo A."/>
            <person name="Mondo S."/>
            <person name="Pangilinan J."/>
            <person name="Riley R."/>
            <person name="LaButti K."/>
            <person name="Andreopoulos B."/>
            <person name="Lipzen A."/>
            <person name="Chen C."/>
            <person name="Yan M."/>
            <person name="Daum C."/>
            <person name="Ng V."/>
            <person name="Clum A."/>
            <person name="Steindorff A."/>
            <person name="Ohm R.A."/>
            <person name="Martin F."/>
            <person name="Silar P."/>
            <person name="Natvig D.O."/>
            <person name="Lalanne C."/>
            <person name="Gautier V."/>
            <person name="Ament-Velasquez S.L."/>
            <person name="Kruys A."/>
            <person name="Hutchinson M.I."/>
            <person name="Powell A.J."/>
            <person name="Barry K."/>
            <person name="Miller A.N."/>
            <person name="Grigoriev I.V."/>
            <person name="Debuchy R."/>
            <person name="Gladieux P."/>
            <person name="Hiltunen Thoren M."/>
            <person name="Johannesson H."/>
        </authorList>
    </citation>
    <scope>NUCLEOTIDE SEQUENCE</scope>
    <source>
        <strain evidence="3">PSN293</strain>
    </source>
</reference>
<comment type="caution">
    <text evidence="3">The sequence shown here is derived from an EMBL/GenBank/DDBJ whole genome shotgun (WGS) entry which is preliminary data.</text>
</comment>
<dbReference type="Pfam" id="PF05257">
    <property type="entry name" value="CHAP"/>
    <property type="match status" value="1"/>
</dbReference>
<reference evidence="3" key="2">
    <citation type="submission" date="2023-05" db="EMBL/GenBank/DDBJ databases">
        <authorList>
            <consortium name="Lawrence Berkeley National Laboratory"/>
            <person name="Steindorff A."/>
            <person name="Hensen N."/>
            <person name="Bonometti L."/>
            <person name="Westerberg I."/>
            <person name="Brannstrom I.O."/>
            <person name="Guillou S."/>
            <person name="Cros-Aarteil S."/>
            <person name="Calhoun S."/>
            <person name="Haridas S."/>
            <person name="Kuo A."/>
            <person name="Mondo S."/>
            <person name="Pangilinan J."/>
            <person name="Riley R."/>
            <person name="Labutti K."/>
            <person name="Andreopoulos B."/>
            <person name="Lipzen A."/>
            <person name="Chen C."/>
            <person name="Yanf M."/>
            <person name="Daum C."/>
            <person name="Ng V."/>
            <person name="Clum A."/>
            <person name="Ohm R."/>
            <person name="Martin F."/>
            <person name="Silar P."/>
            <person name="Natvig D."/>
            <person name="Lalanne C."/>
            <person name="Gautier V."/>
            <person name="Ament-Velasquez S.L."/>
            <person name="Kruys A."/>
            <person name="Hutchinson M.I."/>
            <person name="Powell A.J."/>
            <person name="Barry K."/>
            <person name="Miller A.N."/>
            <person name="Grigoriev I.V."/>
            <person name="Debuchy R."/>
            <person name="Gladieux P."/>
            <person name="Thoren M.H."/>
            <person name="Johannesson H."/>
        </authorList>
    </citation>
    <scope>NUCLEOTIDE SEQUENCE</scope>
    <source>
        <strain evidence="3">PSN293</strain>
    </source>
</reference>
<dbReference type="SUPFAM" id="SSF54001">
    <property type="entry name" value="Cysteine proteinases"/>
    <property type="match status" value="1"/>
</dbReference>
<dbReference type="EMBL" id="MU858155">
    <property type="protein sequence ID" value="KAK4211183.1"/>
    <property type="molecule type" value="Genomic_DNA"/>
</dbReference>